<evidence type="ECO:0000313" key="3">
    <source>
        <dbReference type="Proteomes" id="UP001500879"/>
    </source>
</evidence>
<proteinExistence type="predicted"/>
<sequence>MSPRRAWPDPFFPPLPRTVADPHQVRLVDSRFVMENGRVEVRYGDPERPADAGAVASAAAPPTAPSR</sequence>
<name>A0ABN0Y7C0_9ACTN</name>
<reference evidence="2 3" key="1">
    <citation type="journal article" date="2019" name="Int. J. Syst. Evol. Microbiol.">
        <title>The Global Catalogue of Microorganisms (GCM) 10K type strain sequencing project: providing services to taxonomists for standard genome sequencing and annotation.</title>
        <authorList>
            <consortium name="The Broad Institute Genomics Platform"/>
            <consortium name="The Broad Institute Genome Sequencing Center for Infectious Disease"/>
            <person name="Wu L."/>
            <person name="Ma J."/>
        </authorList>
    </citation>
    <scope>NUCLEOTIDE SEQUENCE [LARGE SCALE GENOMIC DNA]</scope>
    <source>
        <strain evidence="2 3">JCM 4788</strain>
    </source>
</reference>
<keyword evidence="3" id="KW-1185">Reference proteome</keyword>
<evidence type="ECO:0000256" key="1">
    <source>
        <dbReference type="SAM" id="MobiDB-lite"/>
    </source>
</evidence>
<protein>
    <submittedName>
        <fullName evidence="2">Uncharacterized protein</fullName>
    </submittedName>
</protein>
<gene>
    <name evidence="2" type="ORF">GCM10010357_03100</name>
</gene>
<organism evidence="2 3">
    <name type="scientific">Streptomyces luteireticuli</name>
    <dbReference type="NCBI Taxonomy" id="173858"/>
    <lineage>
        <taxon>Bacteria</taxon>
        <taxon>Bacillati</taxon>
        <taxon>Actinomycetota</taxon>
        <taxon>Actinomycetes</taxon>
        <taxon>Kitasatosporales</taxon>
        <taxon>Streptomycetaceae</taxon>
        <taxon>Streptomyces</taxon>
    </lineage>
</organism>
<feature type="compositionally biased region" description="Low complexity" evidence="1">
    <location>
        <begin position="51"/>
        <end position="61"/>
    </location>
</feature>
<evidence type="ECO:0000313" key="2">
    <source>
        <dbReference type="EMBL" id="GAA0385674.1"/>
    </source>
</evidence>
<accession>A0ABN0Y7C0</accession>
<dbReference type="Proteomes" id="UP001500879">
    <property type="component" value="Unassembled WGS sequence"/>
</dbReference>
<dbReference type="EMBL" id="BAAABX010000004">
    <property type="protein sequence ID" value="GAA0385674.1"/>
    <property type="molecule type" value="Genomic_DNA"/>
</dbReference>
<comment type="caution">
    <text evidence="2">The sequence shown here is derived from an EMBL/GenBank/DDBJ whole genome shotgun (WGS) entry which is preliminary data.</text>
</comment>
<feature type="region of interest" description="Disordered" evidence="1">
    <location>
        <begin position="43"/>
        <end position="67"/>
    </location>
</feature>